<dbReference type="RefSeq" id="WP_202828923.1">
    <property type="nucleotide sequence ID" value="NZ_JAEUXJ010000028.1"/>
</dbReference>
<evidence type="ECO:0000313" key="2">
    <source>
        <dbReference type="Proteomes" id="UP000606490"/>
    </source>
</evidence>
<dbReference type="Proteomes" id="UP000606490">
    <property type="component" value="Unassembled WGS sequence"/>
</dbReference>
<protein>
    <submittedName>
        <fullName evidence="1">Uncharacterized protein</fullName>
    </submittedName>
</protein>
<comment type="caution">
    <text evidence="1">The sequence shown here is derived from an EMBL/GenBank/DDBJ whole genome shotgun (WGS) entry which is preliminary data.</text>
</comment>
<accession>A0ABS1VC44</accession>
<sequence>MKRYFTPSSEVERIAAGLREKYRIVPERTLAVCYRGTDKDREVKPVDPAEYLAAGRHLLETVLFDRVYVQTDQQQVRDFLMNGFGDLAFFVEEMPVTSTTHAAIHRMNIEAKMGLDRTEFGRRLVAAVSIMSSCAAVVTHTGKVGLRTSLEQGKADGLYQFTKNQSLDPALPSEAPAVI</sequence>
<organism evidence="1 2">
    <name type="scientific">Belnapia mucosa</name>
    <dbReference type="NCBI Taxonomy" id="2804532"/>
    <lineage>
        <taxon>Bacteria</taxon>
        <taxon>Pseudomonadati</taxon>
        <taxon>Pseudomonadota</taxon>
        <taxon>Alphaproteobacteria</taxon>
        <taxon>Acetobacterales</taxon>
        <taxon>Roseomonadaceae</taxon>
        <taxon>Belnapia</taxon>
    </lineage>
</organism>
<keyword evidence="2" id="KW-1185">Reference proteome</keyword>
<gene>
    <name evidence="1" type="ORF">JMJ55_28110</name>
</gene>
<dbReference type="Gene3D" id="3.40.50.11350">
    <property type="match status" value="1"/>
</dbReference>
<name>A0ABS1VC44_9PROT</name>
<proteinExistence type="predicted"/>
<dbReference type="EMBL" id="JAEUXJ010000028">
    <property type="protein sequence ID" value="MBL6459192.1"/>
    <property type="molecule type" value="Genomic_DNA"/>
</dbReference>
<reference evidence="1 2" key="1">
    <citation type="submission" date="2021-01" db="EMBL/GenBank/DDBJ databases">
        <title>Belnapia mucosa sp. nov. and Belnapia arida sp. nov., isolated from the Tabernas Desert (Almeria, Spain).</title>
        <authorList>
            <person name="Molina-Menor E."/>
            <person name="Vidal-Verdu A."/>
            <person name="Calonge A."/>
            <person name="Satari L."/>
            <person name="Pereto Magraner J."/>
            <person name="Porcar Miralles M."/>
        </authorList>
    </citation>
    <scope>NUCLEOTIDE SEQUENCE [LARGE SCALE GENOMIC DNA]</scope>
    <source>
        <strain evidence="1 2">T6</strain>
    </source>
</reference>
<evidence type="ECO:0000313" key="1">
    <source>
        <dbReference type="EMBL" id="MBL6459192.1"/>
    </source>
</evidence>